<dbReference type="OrthoDB" id="9805661at2"/>
<organism evidence="3 4">
    <name type="scientific">Microscilla marina ATCC 23134</name>
    <dbReference type="NCBI Taxonomy" id="313606"/>
    <lineage>
        <taxon>Bacteria</taxon>
        <taxon>Pseudomonadati</taxon>
        <taxon>Bacteroidota</taxon>
        <taxon>Cytophagia</taxon>
        <taxon>Cytophagales</taxon>
        <taxon>Microscillaceae</taxon>
        <taxon>Microscilla</taxon>
    </lineage>
</organism>
<protein>
    <submittedName>
        <fullName evidence="3">Glycosyl transferase, group 1 family protein</fullName>
        <ecNumber evidence="3">2.4.1.-</ecNumber>
    </submittedName>
</protein>
<gene>
    <name evidence="3" type="ORF">M23134_05409</name>
</gene>
<evidence type="ECO:0000313" key="4">
    <source>
        <dbReference type="Proteomes" id="UP000004095"/>
    </source>
</evidence>
<dbReference type="GO" id="GO:0016758">
    <property type="term" value="F:hexosyltransferase activity"/>
    <property type="evidence" value="ECO:0007669"/>
    <property type="project" value="TreeGrafter"/>
</dbReference>
<dbReference type="PANTHER" id="PTHR45947:SF3">
    <property type="entry name" value="SULFOQUINOVOSYL TRANSFERASE SQD2"/>
    <property type="match status" value="1"/>
</dbReference>
<evidence type="ECO:0000259" key="2">
    <source>
        <dbReference type="Pfam" id="PF13439"/>
    </source>
</evidence>
<dbReference type="Gene3D" id="3.40.50.2000">
    <property type="entry name" value="Glycogen Phosphorylase B"/>
    <property type="match status" value="2"/>
</dbReference>
<proteinExistence type="predicted"/>
<dbReference type="Pfam" id="PF13439">
    <property type="entry name" value="Glyco_transf_4"/>
    <property type="match status" value="1"/>
</dbReference>
<dbReference type="InterPro" id="IPR050194">
    <property type="entry name" value="Glycosyltransferase_grp1"/>
</dbReference>
<keyword evidence="3" id="KW-0328">Glycosyltransferase</keyword>
<dbReference type="InterPro" id="IPR001296">
    <property type="entry name" value="Glyco_trans_1"/>
</dbReference>
<accession>A1ZHR9</accession>
<keyword evidence="4" id="KW-1185">Reference proteome</keyword>
<name>A1ZHR9_MICM2</name>
<dbReference type="PANTHER" id="PTHR45947">
    <property type="entry name" value="SULFOQUINOVOSYL TRANSFERASE SQD2"/>
    <property type="match status" value="1"/>
</dbReference>
<dbReference type="RefSeq" id="WP_002695629.1">
    <property type="nucleotide sequence ID" value="NZ_AAWS01000008.1"/>
</dbReference>
<dbReference type="Pfam" id="PF00534">
    <property type="entry name" value="Glycos_transf_1"/>
    <property type="match status" value="1"/>
</dbReference>
<evidence type="ECO:0000313" key="3">
    <source>
        <dbReference type="EMBL" id="EAY30076.1"/>
    </source>
</evidence>
<comment type="caution">
    <text evidence="3">The sequence shown here is derived from an EMBL/GenBank/DDBJ whole genome shotgun (WGS) entry which is preliminary data.</text>
</comment>
<dbReference type="EC" id="2.4.1.-" evidence="3"/>
<dbReference type="Proteomes" id="UP000004095">
    <property type="component" value="Unassembled WGS sequence"/>
</dbReference>
<dbReference type="EMBL" id="AAWS01000008">
    <property type="protein sequence ID" value="EAY30076.1"/>
    <property type="molecule type" value="Genomic_DNA"/>
</dbReference>
<reference evidence="3 4" key="1">
    <citation type="submission" date="2007-01" db="EMBL/GenBank/DDBJ databases">
        <authorList>
            <person name="Haygood M."/>
            <person name="Podell S."/>
            <person name="Anderson C."/>
            <person name="Hopkinson B."/>
            <person name="Roe K."/>
            <person name="Barbeau K."/>
            <person name="Gaasterland T."/>
            <person name="Ferriera S."/>
            <person name="Johnson J."/>
            <person name="Kravitz S."/>
            <person name="Beeson K."/>
            <person name="Sutton G."/>
            <person name="Rogers Y.-H."/>
            <person name="Friedman R."/>
            <person name="Frazier M."/>
            <person name="Venter J.C."/>
        </authorList>
    </citation>
    <scope>NUCLEOTIDE SEQUENCE [LARGE SCALE GENOMIC DNA]</scope>
    <source>
        <strain evidence="3 4">ATCC 23134</strain>
    </source>
</reference>
<dbReference type="InterPro" id="IPR028098">
    <property type="entry name" value="Glyco_trans_4-like_N"/>
</dbReference>
<keyword evidence="3" id="KW-0808">Transferase</keyword>
<dbReference type="eggNOG" id="COG0438">
    <property type="taxonomic scope" value="Bacteria"/>
</dbReference>
<evidence type="ECO:0000259" key="1">
    <source>
        <dbReference type="Pfam" id="PF00534"/>
    </source>
</evidence>
<dbReference type="CDD" id="cd03801">
    <property type="entry name" value="GT4_PimA-like"/>
    <property type="match status" value="1"/>
</dbReference>
<feature type="domain" description="Glycosyltransferase subfamily 4-like N-terminal" evidence="2">
    <location>
        <begin position="24"/>
        <end position="171"/>
    </location>
</feature>
<dbReference type="AlphaFoldDB" id="A1ZHR9"/>
<feature type="domain" description="Glycosyl transferase family 1" evidence="1">
    <location>
        <begin position="182"/>
        <end position="350"/>
    </location>
</feature>
<sequence>MPTNITYILSDIDKAIAFEWIEQALRDSEFRLSFVLLNQGESQLETYLKANEVPVYRIGYRGKKDAFKAIRSIWKVFRAEETDIVHTHLFDASMFGLLAAKLARIPKRIYTRHHGTLHHEFFPRAVYYDKLIHSFATDIIAISGIVKDVLIEREKVAQFKVHLVHHGFDLQGFSNTTPKKVTKLKEKYGIVDKHPVIGVIARQTYWKGIQHIIPAFGKLLTQYPKAHLILANAKGDYKLQIDELLEQLPQESFTEIVFENDIYHLYQLFDLYVHTPINNELEAFGQTYVEALAAGIPAVFSLSGVAPEFIEHEQNALVVPFEDSEAVYKQMLRLLQDQELAQKLIQRGQQDVQQRFALENMILALKKIYTI</sequence>
<dbReference type="SUPFAM" id="SSF53756">
    <property type="entry name" value="UDP-Glycosyltransferase/glycogen phosphorylase"/>
    <property type="match status" value="1"/>
</dbReference>